<evidence type="ECO:0000313" key="1">
    <source>
        <dbReference type="EMBL" id="MEQ2529429.1"/>
    </source>
</evidence>
<gene>
    <name evidence="1" type="ORF">WMO40_22415</name>
</gene>
<proteinExistence type="predicted"/>
<sequence length="53" mass="5742">MNNNQQGNRGVDPQPGKGNDQKGHKDNGKGKPPVRPTTPGTSHAVVKHERLFD</sequence>
<evidence type="ECO:0000313" key="2">
    <source>
        <dbReference type="Proteomes" id="UP001439875"/>
    </source>
</evidence>
<protein>
    <submittedName>
        <fullName evidence="1">Uncharacterized protein</fullName>
    </submittedName>
</protein>
<keyword evidence="2" id="KW-1185">Reference proteome</keyword>
<name>A0ACC6SHA6_9BACI</name>
<dbReference type="Proteomes" id="UP001439875">
    <property type="component" value="Unassembled WGS sequence"/>
</dbReference>
<organism evidence="1 2">
    <name type="scientific">Robertmurraya yapensis</name>
    <name type="common">ex Hitch et al 2024</name>
    <dbReference type="NCBI Taxonomy" id="3133160"/>
    <lineage>
        <taxon>Bacteria</taxon>
        <taxon>Bacillati</taxon>
        <taxon>Bacillota</taxon>
        <taxon>Bacilli</taxon>
        <taxon>Bacillales</taxon>
        <taxon>Bacillaceae</taxon>
        <taxon>Robertmurraya</taxon>
    </lineage>
</organism>
<dbReference type="EMBL" id="JBBMEW010000035">
    <property type="protein sequence ID" value="MEQ2529429.1"/>
    <property type="molecule type" value="Genomic_DNA"/>
</dbReference>
<comment type="caution">
    <text evidence="1">The sequence shown here is derived from an EMBL/GenBank/DDBJ whole genome shotgun (WGS) entry which is preliminary data.</text>
</comment>
<accession>A0ACC6SHA6</accession>
<reference evidence="1" key="1">
    <citation type="submission" date="2024-03" db="EMBL/GenBank/DDBJ databases">
        <title>Human intestinal bacterial collection.</title>
        <authorList>
            <person name="Pauvert C."/>
            <person name="Hitch T.C.A."/>
            <person name="Clavel T."/>
        </authorList>
    </citation>
    <scope>NUCLEOTIDE SEQUENCE</scope>
    <source>
        <strain evidence="1">CLA-AA-H227</strain>
    </source>
</reference>